<evidence type="ECO:0000256" key="9">
    <source>
        <dbReference type="SAM" id="SignalP"/>
    </source>
</evidence>
<dbReference type="PRINTS" id="PR01217">
    <property type="entry name" value="PRICHEXTENSN"/>
</dbReference>
<dbReference type="PANTHER" id="PTHR16631">
    <property type="entry name" value="GLUCAN 1,3-BETA-GLUCOSIDASE"/>
    <property type="match status" value="1"/>
</dbReference>
<comment type="subcellular location">
    <subcellularLocation>
        <location evidence="1">Secreted</location>
        <location evidence="1">Cell wall</location>
    </subcellularLocation>
</comment>
<feature type="region of interest" description="Disordered" evidence="8">
    <location>
        <begin position="65"/>
        <end position="163"/>
    </location>
</feature>
<dbReference type="InterPro" id="IPR017853">
    <property type="entry name" value="GH"/>
</dbReference>
<dbReference type="SUPFAM" id="SSF51445">
    <property type="entry name" value="(Trans)glycosidases"/>
    <property type="match status" value="1"/>
</dbReference>
<dbReference type="GO" id="GO:0005975">
    <property type="term" value="P:carbohydrate metabolic process"/>
    <property type="evidence" value="ECO:0007669"/>
    <property type="project" value="InterPro"/>
</dbReference>
<organism evidence="10 11">
    <name type="scientific">Tothia fuscella</name>
    <dbReference type="NCBI Taxonomy" id="1048955"/>
    <lineage>
        <taxon>Eukaryota</taxon>
        <taxon>Fungi</taxon>
        <taxon>Dikarya</taxon>
        <taxon>Ascomycota</taxon>
        <taxon>Pezizomycotina</taxon>
        <taxon>Dothideomycetes</taxon>
        <taxon>Pleosporomycetidae</taxon>
        <taxon>Venturiales</taxon>
        <taxon>Cylindrosympodiaceae</taxon>
        <taxon>Tothia</taxon>
    </lineage>
</organism>
<evidence type="ECO:0000256" key="8">
    <source>
        <dbReference type="SAM" id="MobiDB-lite"/>
    </source>
</evidence>
<protein>
    <submittedName>
        <fullName evidence="10">Glycoside hydrolase</fullName>
    </submittedName>
</protein>
<dbReference type="InterPro" id="IPR000490">
    <property type="entry name" value="Glyco_hydro_17"/>
</dbReference>
<comment type="caution">
    <text evidence="10">The sequence shown here is derived from an EMBL/GenBank/DDBJ whole genome shotgun (WGS) entry which is preliminary data.</text>
</comment>
<proteinExistence type="inferred from homology"/>
<dbReference type="GO" id="GO:0042973">
    <property type="term" value="F:glucan endo-1,3-beta-D-glucosidase activity"/>
    <property type="evidence" value="ECO:0007669"/>
    <property type="project" value="TreeGrafter"/>
</dbReference>
<dbReference type="InterPro" id="IPR050732">
    <property type="entry name" value="Beta-glucan_modifiers"/>
</dbReference>
<evidence type="ECO:0000256" key="7">
    <source>
        <dbReference type="RuleBase" id="RU004335"/>
    </source>
</evidence>
<evidence type="ECO:0000313" key="11">
    <source>
        <dbReference type="Proteomes" id="UP000800235"/>
    </source>
</evidence>
<dbReference type="PANTHER" id="PTHR16631:SF14">
    <property type="entry name" value="FAMILY 17 GLUCOSIDASE SCW10-RELATED"/>
    <property type="match status" value="1"/>
</dbReference>
<gene>
    <name evidence="10" type="ORF">EJ08DRAFT_661606</name>
</gene>
<evidence type="ECO:0000256" key="3">
    <source>
        <dbReference type="ARBA" id="ARBA00022512"/>
    </source>
</evidence>
<dbReference type="GO" id="GO:0005576">
    <property type="term" value="C:extracellular region"/>
    <property type="evidence" value="ECO:0007669"/>
    <property type="project" value="TreeGrafter"/>
</dbReference>
<evidence type="ECO:0000256" key="2">
    <source>
        <dbReference type="ARBA" id="ARBA00008773"/>
    </source>
</evidence>
<dbReference type="GO" id="GO:0009986">
    <property type="term" value="C:cell surface"/>
    <property type="evidence" value="ECO:0007669"/>
    <property type="project" value="TreeGrafter"/>
</dbReference>
<feature type="chain" id="PRO_5040118360" evidence="9">
    <location>
        <begin position="20"/>
        <end position="436"/>
    </location>
</feature>
<dbReference type="EMBL" id="MU007046">
    <property type="protein sequence ID" value="KAF2429483.1"/>
    <property type="molecule type" value="Genomic_DNA"/>
</dbReference>
<dbReference type="GO" id="GO:0071555">
    <property type="term" value="P:cell wall organization"/>
    <property type="evidence" value="ECO:0007669"/>
    <property type="project" value="TreeGrafter"/>
</dbReference>
<dbReference type="Proteomes" id="UP000800235">
    <property type="component" value="Unassembled WGS sequence"/>
</dbReference>
<evidence type="ECO:0000313" key="10">
    <source>
        <dbReference type="EMBL" id="KAF2429483.1"/>
    </source>
</evidence>
<keyword evidence="5 9" id="KW-0732">Signal</keyword>
<evidence type="ECO:0000256" key="4">
    <source>
        <dbReference type="ARBA" id="ARBA00022525"/>
    </source>
</evidence>
<name>A0A9P4NQB0_9PEZI</name>
<dbReference type="OrthoDB" id="941679at2759"/>
<keyword evidence="4" id="KW-0964">Secreted</keyword>
<evidence type="ECO:0000256" key="5">
    <source>
        <dbReference type="ARBA" id="ARBA00022729"/>
    </source>
</evidence>
<dbReference type="AlphaFoldDB" id="A0A9P4NQB0"/>
<reference evidence="10" key="1">
    <citation type="journal article" date="2020" name="Stud. Mycol.">
        <title>101 Dothideomycetes genomes: a test case for predicting lifestyles and emergence of pathogens.</title>
        <authorList>
            <person name="Haridas S."/>
            <person name="Albert R."/>
            <person name="Binder M."/>
            <person name="Bloem J."/>
            <person name="Labutti K."/>
            <person name="Salamov A."/>
            <person name="Andreopoulos B."/>
            <person name="Baker S."/>
            <person name="Barry K."/>
            <person name="Bills G."/>
            <person name="Bluhm B."/>
            <person name="Cannon C."/>
            <person name="Castanera R."/>
            <person name="Culley D."/>
            <person name="Daum C."/>
            <person name="Ezra D."/>
            <person name="Gonzalez J."/>
            <person name="Henrissat B."/>
            <person name="Kuo A."/>
            <person name="Liang C."/>
            <person name="Lipzen A."/>
            <person name="Lutzoni F."/>
            <person name="Magnuson J."/>
            <person name="Mondo S."/>
            <person name="Nolan M."/>
            <person name="Ohm R."/>
            <person name="Pangilinan J."/>
            <person name="Park H.-J."/>
            <person name="Ramirez L."/>
            <person name="Alfaro M."/>
            <person name="Sun H."/>
            <person name="Tritt A."/>
            <person name="Yoshinaga Y."/>
            <person name="Zwiers L.-H."/>
            <person name="Turgeon B."/>
            <person name="Goodwin S."/>
            <person name="Spatafora J."/>
            <person name="Crous P."/>
            <person name="Grigoriev I."/>
        </authorList>
    </citation>
    <scope>NUCLEOTIDE SEQUENCE</scope>
    <source>
        <strain evidence="10">CBS 130266</strain>
    </source>
</reference>
<keyword evidence="11" id="KW-1185">Reference proteome</keyword>
<dbReference type="Pfam" id="PF00332">
    <property type="entry name" value="Glyco_hydro_17"/>
    <property type="match status" value="1"/>
</dbReference>
<accession>A0A9P4NQB0</accession>
<keyword evidence="3" id="KW-0134">Cell wall</keyword>
<feature type="compositionally biased region" description="Pro residues" evidence="8">
    <location>
        <begin position="80"/>
        <end position="99"/>
    </location>
</feature>
<evidence type="ECO:0000256" key="1">
    <source>
        <dbReference type="ARBA" id="ARBA00004191"/>
    </source>
</evidence>
<comment type="similarity">
    <text evidence="2 7">Belongs to the glycosyl hydrolase 17 family.</text>
</comment>
<evidence type="ECO:0000256" key="6">
    <source>
        <dbReference type="ARBA" id="ARBA00022801"/>
    </source>
</evidence>
<dbReference type="GO" id="GO:0009277">
    <property type="term" value="C:fungal-type cell wall"/>
    <property type="evidence" value="ECO:0007669"/>
    <property type="project" value="TreeGrafter"/>
</dbReference>
<keyword evidence="6 10" id="KW-0378">Hydrolase</keyword>
<feature type="signal peptide" evidence="9">
    <location>
        <begin position="1"/>
        <end position="19"/>
    </location>
</feature>
<feature type="compositionally biased region" description="Pro residues" evidence="8">
    <location>
        <begin position="106"/>
        <end position="145"/>
    </location>
</feature>
<sequence>MKYGQIAIVLAELSLVVLAQPHRHHQHKRAIITATIWETVQAPDVLVWVDEHGNLISGGVAAPTPAPQPAVPASSVNSPAPVPAAPTPKPVAPVVPAPPAQMAKAPPAPAPAAPAPAPPVQAPPAPQAPVQPASPAPAQPAPQAPKPVESKNNNVNAPADADIDQTARAAYGISWSGYKGDENYSPCKTMADADRDWSMLNAYGTIRIYGTDCDQPNIALKLATKYNKKVVLGIYHLDSTLGEQMRTIHDAAKDNGGYALVDSITVGNEDVNEGRRSVGQVIASVTAARAFFRLRGYKGPILHVDTQNAFLEHPELCGHAAGDYIGANIHAYFNPHTQADQAGDFVANQIDLLRQCGQTSWKRRNVRVRVMETGWPTQGDNNGVAVPSKKNQATAMASIKSRIANDVFMFSAFNNYWKKNTPETHNTEHFWGMFSD</sequence>
<dbReference type="Gene3D" id="3.20.20.80">
    <property type="entry name" value="Glycosidases"/>
    <property type="match status" value="1"/>
</dbReference>